<reference evidence="2" key="1">
    <citation type="journal article" date="2024" name="Proc. Natl. Acad. Sci. U.S.A.">
        <title>Extraordinary preservation of gene collinearity over three hundred million years revealed in homosporous lycophytes.</title>
        <authorList>
            <person name="Li C."/>
            <person name="Wickell D."/>
            <person name="Kuo L.Y."/>
            <person name="Chen X."/>
            <person name="Nie B."/>
            <person name="Liao X."/>
            <person name="Peng D."/>
            <person name="Ji J."/>
            <person name="Jenkins J."/>
            <person name="Williams M."/>
            <person name="Shu S."/>
            <person name="Plott C."/>
            <person name="Barry K."/>
            <person name="Rajasekar S."/>
            <person name="Grimwood J."/>
            <person name="Han X."/>
            <person name="Sun S."/>
            <person name="Hou Z."/>
            <person name="He W."/>
            <person name="Dai G."/>
            <person name="Sun C."/>
            <person name="Schmutz J."/>
            <person name="Leebens-Mack J.H."/>
            <person name="Li F.W."/>
            <person name="Wang L."/>
        </authorList>
    </citation>
    <scope>NUCLEOTIDE SEQUENCE [LARGE SCALE GENOMIC DNA]</scope>
    <source>
        <strain evidence="2">cv. PW_Plant_1</strain>
    </source>
</reference>
<keyword evidence="2" id="KW-1185">Reference proteome</keyword>
<proteinExistence type="predicted"/>
<sequence length="459" mass="51133">MDRRSTSIVAPNSADLSSPPSKDSGRKDLEAHDVQKETAYEIGSGRIPDSWLQVAFILVTSLNSAYILGYSKLIMSFLGWGAGVILVFIGGILSLHNNALIANLHEVGGKRHIRYRDLAGHIYGRNMYWATWILQYANLFTINAGYTILAGQALKSIYVSLSTSTDMKLPYWIVITGIVCFAFAFFIPQLSALRVWLGVSATLTAIYIVIVLFLSMRDGYNRTTTKDYTIHGTKTEKLFNVISAIANISFIYNTGMLPELQATLREPAIRNMHKALYMQFTAGNCFLYLVMFIGYWAYGEGVSAYLLNDASGSKIVMTIANIAVFLQTIISLHVFASPMYEFWDTKFARKGEGAWSLYNMLVRVFARGGYLGLNTLVAALLPFLGDFTNLTGALSVFPLSFVLCNHMYLKVKGDKMSAKQRWWHWFNVTFFSAMAVAATVAAIRLIVVDSKAYSVFANI</sequence>
<protein>
    <submittedName>
        <fullName evidence="1">Uncharacterized protein</fullName>
    </submittedName>
</protein>
<dbReference type="Proteomes" id="UP001162992">
    <property type="component" value="Chromosome 17"/>
</dbReference>
<name>A0ACC2B7P3_DIPCM</name>
<dbReference type="EMBL" id="CM055108">
    <property type="protein sequence ID" value="KAJ7525727.1"/>
    <property type="molecule type" value="Genomic_DNA"/>
</dbReference>
<organism evidence="1 2">
    <name type="scientific">Diphasiastrum complanatum</name>
    <name type="common">Issler's clubmoss</name>
    <name type="synonym">Lycopodium complanatum</name>
    <dbReference type="NCBI Taxonomy" id="34168"/>
    <lineage>
        <taxon>Eukaryota</taxon>
        <taxon>Viridiplantae</taxon>
        <taxon>Streptophyta</taxon>
        <taxon>Embryophyta</taxon>
        <taxon>Tracheophyta</taxon>
        <taxon>Lycopodiopsida</taxon>
        <taxon>Lycopodiales</taxon>
        <taxon>Lycopodiaceae</taxon>
        <taxon>Lycopodioideae</taxon>
        <taxon>Diphasiastrum</taxon>
    </lineage>
</organism>
<evidence type="ECO:0000313" key="2">
    <source>
        <dbReference type="Proteomes" id="UP001162992"/>
    </source>
</evidence>
<accession>A0ACC2B7P3</accession>
<comment type="caution">
    <text evidence="1">The sequence shown here is derived from an EMBL/GenBank/DDBJ whole genome shotgun (WGS) entry which is preliminary data.</text>
</comment>
<evidence type="ECO:0000313" key="1">
    <source>
        <dbReference type="EMBL" id="KAJ7525727.1"/>
    </source>
</evidence>
<gene>
    <name evidence="1" type="ORF">O6H91_17G063300</name>
</gene>